<name>A0A1B9F8U3_9BACT</name>
<protein>
    <submittedName>
        <fullName evidence="1">Uncharacterized protein</fullName>
    </submittedName>
</protein>
<reference evidence="1 2" key="1">
    <citation type="submission" date="2016-06" db="EMBL/GenBank/DDBJ databases">
        <title>Respiratory ammonification of nitrate coupled to the oxidation of elemental sulfur in deep-sea autotrophic thermophilic bacteria.</title>
        <authorList>
            <person name="Slobodkina G.B."/>
            <person name="Mardanov A.V."/>
            <person name="Ravin N.V."/>
            <person name="Frolova A.A."/>
            <person name="Viryasiv M.B."/>
            <person name="Chernyh N.A."/>
            <person name="Bonch-Osmolovskaya E.A."/>
            <person name="Slobodkin A.I."/>
        </authorList>
    </citation>
    <scope>NUCLEOTIDE SEQUENCE [LARGE SCALE GENOMIC DNA]</scope>
    <source>
        <strain evidence="1 2">S69</strain>
    </source>
</reference>
<accession>A0A1B9F8U3</accession>
<dbReference type="AlphaFoldDB" id="A0A1B9F8U3"/>
<proteinExistence type="predicted"/>
<dbReference type="EMBL" id="MAGO01000001">
    <property type="protein sequence ID" value="OCC16245.1"/>
    <property type="molecule type" value="Genomic_DNA"/>
</dbReference>
<dbReference type="Proteomes" id="UP000093080">
    <property type="component" value="Unassembled WGS sequence"/>
</dbReference>
<sequence>MHCERGQKYVFFRRASISKGKLANCIIWDNELKELGKV</sequence>
<organism evidence="1 2">
    <name type="scientific">Dissulfuribacter thermophilus</name>
    <dbReference type="NCBI Taxonomy" id="1156395"/>
    <lineage>
        <taxon>Bacteria</taxon>
        <taxon>Pseudomonadati</taxon>
        <taxon>Thermodesulfobacteriota</taxon>
        <taxon>Dissulfuribacteria</taxon>
        <taxon>Dissulfuribacterales</taxon>
        <taxon>Dissulfuribacteraceae</taxon>
        <taxon>Dissulfuribacter</taxon>
    </lineage>
</organism>
<evidence type="ECO:0000313" key="1">
    <source>
        <dbReference type="EMBL" id="OCC16245.1"/>
    </source>
</evidence>
<gene>
    <name evidence="1" type="ORF">DBT_0062</name>
</gene>
<keyword evidence="2" id="KW-1185">Reference proteome</keyword>
<evidence type="ECO:0000313" key="2">
    <source>
        <dbReference type="Proteomes" id="UP000093080"/>
    </source>
</evidence>
<comment type="caution">
    <text evidence="1">The sequence shown here is derived from an EMBL/GenBank/DDBJ whole genome shotgun (WGS) entry which is preliminary data.</text>
</comment>
<dbReference type="STRING" id="1156395.DBT_0062"/>